<sequence>MSRRRWGVWIALGLVGLTGCARTPVERFTLEVDLPAEFRFIGGANYGPATGETCTLPRRRGKRPERKIFIARYKPVAERVSFELPLSEVIEGCPTVLRSVDFRTYAKWGPRDSDVGGDNSSFSVRDYSDPDVPGMPETGVQELHRRCQWRFRTVGPQHAIIKLLTCSAFGLASQPQEQQTGVVVQRDQLRGKTLRTTLVVTDEEAPYFDDTWVAVPGGWKRCKGKSFEDLYAFCDGNATEFKPVKMPDGRICDVYPSCK</sequence>
<organism evidence="1 2">
    <name type="scientific">Pseudomonas pergaminensis</name>
    <dbReference type="NCBI Taxonomy" id="2853159"/>
    <lineage>
        <taxon>Bacteria</taxon>
        <taxon>Pseudomonadati</taxon>
        <taxon>Pseudomonadota</taxon>
        <taxon>Gammaproteobacteria</taxon>
        <taxon>Pseudomonadales</taxon>
        <taxon>Pseudomonadaceae</taxon>
        <taxon>Pseudomonas</taxon>
    </lineage>
</organism>
<dbReference type="PROSITE" id="PS51257">
    <property type="entry name" value="PROKAR_LIPOPROTEIN"/>
    <property type="match status" value="1"/>
</dbReference>
<accession>A0ABD7TNV7</accession>
<evidence type="ECO:0000313" key="1">
    <source>
        <dbReference type="EMBL" id="USW03078.1"/>
    </source>
</evidence>
<dbReference type="EMBL" id="CP078013">
    <property type="protein sequence ID" value="USW03078.1"/>
    <property type="molecule type" value="Genomic_DNA"/>
</dbReference>
<proteinExistence type="predicted"/>
<name>A0ABD7TNV7_9PSED</name>
<evidence type="ECO:0000313" key="2">
    <source>
        <dbReference type="Proteomes" id="UP001056907"/>
    </source>
</evidence>
<evidence type="ECO:0008006" key="3">
    <source>
        <dbReference type="Google" id="ProtNLM"/>
    </source>
</evidence>
<dbReference type="AlphaFoldDB" id="A0ABD7TNV7"/>
<gene>
    <name evidence="1" type="ORF">KUA23_10365</name>
</gene>
<reference evidence="1" key="1">
    <citation type="journal article" date="2022" name="Front. Plant Sci.">
        <title>Agronomic efficiency and genome mining analysis of the wheat-biostimulant rhizospheric bacterium Pseudomonas pergaminensis sp. nov. strain 1008T.</title>
        <authorList>
            <person name="Diaz M."/>
            <person name="Bach T."/>
            <person name="Gonzalez Anta G."/>
            <person name="Agaras B."/>
            <person name="Wibberg D."/>
            <person name="Noguera F."/>
            <person name="Canciani W."/>
            <person name="Valverde C."/>
        </authorList>
    </citation>
    <scope>NUCLEOTIDE SEQUENCE</scope>
    <source>
        <strain evidence="1">1008</strain>
    </source>
</reference>
<dbReference type="RefSeq" id="WP_078047771.1">
    <property type="nucleotide sequence ID" value="NZ_CP078013.2"/>
</dbReference>
<dbReference type="KEGG" id="ppeg:KUA23_10365"/>
<dbReference type="Proteomes" id="UP001056907">
    <property type="component" value="Chromosome"/>
</dbReference>
<protein>
    <recommendedName>
        <fullName evidence="3">Lipoprotein</fullName>
    </recommendedName>
</protein>
<reference evidence="1" key="2">
    <citation type="submission" date="2024-04" db="EMBL/GenBank/DDBJ databases">
        <authorList>
            <person name="Diaz M."/>
            <person name="Bach T."/>
            <person name="Gonzalez Anta G."/>
            <person name="Agaras B."/>
            <person name="Wibberg D."/>
            <person name="Noguera F."/>
            <person name="Canciani W."/>
            <person name="Ybarra T."/>
            <person name="Nunez M.L."/>
            <person name="Valverde C."/>
        </authorList>
    </citation>
    <scope>NUCLEOTIDE SEQUENCE</scope>
    <source>
        <strain evidence="1">1008</strain>
    </source>
</reference>